<accession>A0ABX8SNX9</accession>
<dbReference type="EC" id="3.4.11.2" evidence="5"/>
<evidence type="ECO:0000313" key="5">
    <source>
        <dbReference type="EMBL" id="QXT63778.1"/>
    </source>
</evidence>
<proteinExistence type="inferred from homology"/>
<gene>
    <name evidence="5" type="primary">pepN</name>
    <name evidence="5" type="ORF">KDB89_04715</name>
</gene>
<dbReference type="InterPro" id="IPR014782">
    <property type="entry name" value="Peptidase_M1_dom"/>
</dbReference>
<reference evidence="5 6" key="1">
    <citation type="submission" date="2021-07" db="EMBL/GenBank/DDBJ databases">
        <title>complete genome sequencing of Tessaracoccus sp.J1M15.</title>
        <authorList>
            <person name="Bae J.-W."/>
            <person name="Kim D.-y."/>
        </authorList>
    </citation>
    <scope>NUCLEOTIDE SEQUENCE [LARGE SCALE GENOMIC DNA]</scope>
    <source>
        <strain evidence="5 6">J1M15</strain>
    </source>
</reference>
<dbReference type="PANTHER" id="PTHR11533">
    <property type="entry name" value="PROTEASE M1 ZINC METALLOPROTEASE"/>
    <property type="match status" value="1"/>
</dbReference>
<evidence type="ECO:0000313" key="6">
    <source>
        <dbReference type="Proteomes" id="UP000824504"/>
    </source>
</evidence>
<keyword evidence="6" id="KW-1185">Reference proteome</keyword>
<evidence type="ECO:0000259" key="3">
    <source>
        <dbReference type="Pfam" id="PF11838"/>
    </source>
</evidence>
<dbReference type="InterPro" id="IPR012778">
    <property type="entry name" value="Pept_M1_aminopeptidase"/>
</dbReference>
<name>A0ABX8SNX9_9ACTN</name>
<keyword evidence="5" id="KW-0031">Aminopeptidase</keyword>
<dbReference type="NCBIfam" id="TIGR02412">
    <property type="entry name" value="pepN_strep_liv"/>
    <property type="match status" value="1"/>
</dbReference>
<dbReference type="Pfam" id="PF01433">
    <property type="entry name" value="Peptidase_M1"/>
    <property type="match status" value="1"/>
</dbReference>
<comment type="similarity">
    <text evidence="1">Belongs to the peptidase M1 family.</text>
</comment>
<evidence type="ECO:0000259" key="2">
    <source>
        <dbReference type="Pfam" id="PF01433"/>
    </source>
</evidence>
<dbReference type="Proteomes" id="UP000824504">
    <property type="component" value="Chromosome"/>
</dbReference>
<dbReference type="InterPro" id="IPR045357">
    <property type="entry name" value="Aminopeptidase_N-like_N"/>
</dbReference>
<keyword evidence="5" id="KW-0378">Hydrolase</keyword>
<dbReference type="InterPro" id="IPR050344">
    <property type="entry name" value="Peptidase_M1_aminopeptidases"/>
</dbReference>
<dbReference type="RefSeq" id="WP_219083705.1">
    <property type="nucleotide sequence ID" value="NZ_CP079216.1"/>
</dbReference>
<dbReference type="CDD" id="cd09602">
    <property type="entry name" value="M1_APN"/>
    <property type="match status" value="1"/>
</dbReference>
<feature type="domain" description="ERAP1-like C-terminal" evidence="3">
    <location>
        <begin position="537"/>
        <end position="852"/>
    </location>
</feature>
<feature type="domain" description="Aminopeptidase N-like N-terminal" evidence="4">
    <location>
        <begin position="92"/>
        <end position="193"/>
    </location>
</feature>
<sequence length="863" mass="95437">MATANITRDEAQQRSEVIATESYRVTVDLTGRNVAEPDRQFLSSTSVNLNSTGGDTHLDIIADEIRSATLDGDEFDVSDYDGYRLPLPRLERGEHTIDVVAVCRYSHTGEGLHRFVDPADQRVYLYTQFETADSRRMYAVAEQPDQKATFQLNVLAPIDWVVFSNATGVQPTDIGDGFGKWKHAVTPRISSYITALVAGEFHVVRGTIHSVKGEVPASVACRRSLTQFLDDDRILTTTQRGFEVFEHAFGVAYPFKTYDQIFVPEFNAGAMENAGCVTFRDEYLFRSRVTARELDARDNTILHELAHMWFGDLVTMRWWDDLWLNESFAEWASHFAGDEIAKKYDTGANPWASFSNERKAWAYLQDQLSTTHPIAADMSDLEKVEQNFDGITYAKGASVLKLLVSFVGLEDFLKGVGAYFRKHEWHNTELEDLLVELASASGRDLSWFSSQWLERAGVNTLSAHFSVDDEDRFSRFEVVQTAHEDWPTLRTHRLGIGIYDLRADGTLTRREYLEVDVNATERTPIDALVGKDKGDVVLLNDGDLTYARVHLDRHSRATLAAHFGGLTDPLARAVAWTSFWEATRDADLPSQEFVTLVLAGLPSEDDMAAVSTLLGQAATAATAFTAPELRSAVNGTLVKGLAGLLKHAEPGSDKQVLVAKALIGAARGESGTALLQGWLVGEEVPEGLVIDTAMRWAITSALAKLGAIGHDEIAAELELDNTSAGAEEAAGAGAALKDDASKAQAWGLVTGDDELPNETYRAICMGFWRYGQDEILEPYPAAYLDLLGRISRREGAWADRGYAAIGTALRWLFPQPLVTDSLVTTIAEWLDSNSPSEQVHRAVTERLDEARRALQAQERSRQA</sequence>
<keyword evidence="5" id="KW-0645">Protease</keyword>
<evidence type="ECO:0000256" key="1">
    <source>
        <dbReference type="ARBA" id="ARBA00010136"/>
    </source>
</evidence>
<evidence type="ECO:0000259" key="4">
    <source>
        <dbReference type="Pfam" id="PF17900"/>
    </source>
</evidence>
<dbReference type="GO" id="GO:0016285">
    <property type="term" value="F:alanyl aminopeptidase activity"/>
    <property type="evidence" value="ECO:0007669"/>
    <property type="project" value="UniProtKB-EC"/>
</dbReference>
<dbReference type="PANTHER" id="PTHR11533:SF174">
    <property type="entry name" value="PUROMYCIN-SENSITIVE AMINOPEPTIDASE-RELATED"/>
    <property type="match status" value="1"/>
</dbReference>
<dbReference type="InterPro" id="IPR024571">
    <property type="entry name" value="ERAP1-like_C_dom"/>
</dbReference>
<dbReference type="EMBL" id="CP079216">
    <property type="protein sequence ID" value="QXT63778.1"/>
    <property type="molecule type" value="Genomic_DNA"/>
</dbReference>
<organism evidence="5 6">
    <name type="scientific">Tessaracoccus palaemonis</name>
    <dbReference type="NCBI Taxonomy" id="2829499"/>
    <lineage>
        <taxon>Bacteria</taxon>
        <taxon>Bacillati</taxon>
        <taxon>Actinomycetota</taxon>
        <taxon>Actinomycetes</taxon>
        <taxon>Propionibacteriales</taxon>
        <taxon>Propionibacteriaceae</taxon>
        <taxon>Tessaracoccus</taxon>
    </lineage>
</organism>
<dbReference type="Pfam" id="PF17900">
    <property type="entry name" value="Peptidase_M1_N"/>
    <property type="match status" value="1"/>
</dbReference>
<feature type="domain" description="Peptidase M1 membrane alanine aminopeptidase" evidence="2">
    <location>
        <begin position="235"/>
        <end position="452"/>
    </location>
</feature>
<protein>
    <submittedName>
        <fullName evidence="5">Aminopeptidase N</fullName>
        <ecNumber evidence="5">3.4.11.2</ecNumber>
    </submittedName>
</protein>
<dbReference type="Pfam" id="PF11838">
    <property type="entry name" value="ERAP1_C"/>
    <property type="match status" value="1"/>
</dbReference>